<reference evidence="3 4" key="1">
    <citation type="submission" date="2019-12" db="EMBL/GenBank/DDBJ databases">
        <title>Whole genome sequencing of endophytic Actinobacterium Micromonospora sp. MPMI6T.</title>
        <authorList>
            <person name="Evv R."/>
            <person name="Podile A.R."/>
        </authorList>
    </citation>
    <scope>NUCLEOTIDE SEQUENCE [LARGE SCALE GENOMIC DNA]</scope>
    <source>
        <strain evidence="3 4">MPMI6</strain>
    </source>
</reference>
<sequence>MPVPLTTRRVLVTGGAGFIGSNLVHRLDRAGWRTVVLDDFSTGRLENLAGTRAEVIKGSVGDPAALARALDGVSAAVHLAAETSVLRSMTEPIGCHDRNVTASLHLLEEACRRNVHVVLASSAAVYGDREQLPVREDARTTPVSPYGASKLAMEQYAGLYATTFRTRVLTLRFFNVFGPHQYAHGACPVVPRFVQAVLRGEPVTMFGSGRQSRDFVPVSFVTRVIHRALDEGLTAPGPVNVGSGTATPINRLAELVQQVTGRVVPVVHLPERPGEIHDSYADVSLLHRLLPGLARISLRRELQVTTRWLDGQFRRSPALSCHP</sequence>
<dbReference type="EMBL" id="WVUH01000395">
    <property type="protein sequence ID" value="MBO4210044.1"/>
    <property type="molecule type" value="Genomic_DNA"/>
</dbReference>
<comment type="caution">
    <text evidence="3">The sequence shown here is derived from an EMBL/GenBank/DDBJ whole genome shotgun (WGS) entry which is preliminary data.</text>
</comment>
<comment type="similarity">
    <text evidence="1">Belongs to the NAD(P)-dependent epimerase/dehydratase family.</text>
</comment>
<dbReference type="PANTHER" id="PTHR43000">
    <property type="entry name" value="DTDP-D-GLUCOSE 4,6-DEHYDRATASE-RELATED"/>
    <property type="match status" value="1"/>
</dbReference>
<dbReference type="SUPFAM" id="SSF51735">
    <property type="entry name" value="NAD(P)-binding Rossmann-fold domains"/>
    <property type="match status" value="1"/>
</dbReference>
<gene>
    <name evidence="3" type="ORF">GSF22_29225</name>
</gene>
<organism evidence="3 4">
    <name type="scientific">Micromonospora echinofusca</name>
    <dbReference type="NCBI Taxonomy" id="47858"/>
    <lineage>
        <taxon>Bacteria</taxon>
        <taxon>Bacillati</taxon>
        <taxon>Actinomycetota</taxon>
        <taxon>Actinomycetes</taxon>
        <taxon>Micromonosporales</taxon>
        <taxon>Micromonosporaceae</taxon>
        <taxon>Micromonospora</taxon>
    </lineage>
</organism>
<evidence type="ECO:0000313" key="3">
    <source>
        <dbReference type="EMBL" id="MBO4210044.1"/>
    </source>
</evidence>
<dbReference type="InterPro" id="IPR036291">
    <property type="entry name" value="NAD(P)-bd_dom_sf"/>
</dbReference>
<evidence type="ECO:0000256" key="1">
    <source>
        <dbReference type="ARBA" id="ARBA00007637"/>
    </source>
</evidence>
<dbReference type="Pfam" id="PF01370">
    <property type="entry name" value="Epimerase"/>
    <property type="match status" value="1"/>
</dbReference>
<accession>A0ABS3VZT8</accession>
<dbReference type="Gene3D" id="3.90.25.10">
    <property type="entry name" value="UDP-galactose 4-epimerase, domain 1"/>
    <property type="match status" value="1"/>
</dbReference>
<dbReference type="Proteomes" id="UP000823521">
    <property type="component" value="Unassembled WGS sequence"/>
</dbReference>
<dbReference type="Gene3D" id="3.40.50.720">
    <property type="entry name" value="NAD(P)-binding Rossmann-like Domain"/>
    <property type="match status" value="1"/>
</dbReference>
<name>A0ABS3VZT8_MICEH</name>
<proteinExistence type="inferred from homology"/>
<dbReference type="InterPro" id="IPR001509">
    <property type="entry name" value="Epimerase_deHydtase"/>
</dbReference>
<feature type="domain" description="NAD-dependent epimerase/dehydratase" evidence="2">
    <location>
        <begin position="10"/>
        <end position="242"/>
    </location>
</feature>
<keyword evidence="4" id="KW-1185">Reference proteome</keyword>
<evidence type="ECO:0000259" key="2">
    <source>
        <dbReference type="Pfam" id="PF01370"/>
    </source>
</evidence>
<protein>
    <submittedName>
        <fullName evidence="3">NAD-dependent epimerase/dehydratase family protein</fullName>
    </submittedName>
</protein>
<evidence type="ECO:0000313" key="4">
    <source>
        <dbReference type="Proteomes" id="UP000823521"/>
    </source>
</evidence>
<dbReference type="RefSeq" id="WP_208817156.1">
    <property type="nucleotide sequence ID" value="NZ_WVUH01000395.1"/>
</dbReference>